<dbReference type="EMBL" id="BPLR01017374">
    <property type="protein sequence ID" value="GIY91050.1"/>
    <property type="molecule type" value="Genomic_DNA"/>
</dbReference>
<evidence type="ECO:0000313" key="2">
    <source>
        <dbReference type="EMBL" id="GIY91050.1"/>
    </source>
</evidence>
<feature type="compositionally biased region" description="Polar residues" evidence="1">
    <location>
        <begin position="246"/>
        <end position="256"/>
    </location>
</feature>
<protein>
    <submittedName>
        <fullName evidence="2">Reverse transcriptase</fullName>
    </submittedName>
</protein>
<accession>A0AAV4XAP5</accession>
<organism evidence="2 3">
    <name type="scientific">Caerostris extrusa</name>
    <name type="common">Bark spider</name>
    <name type="synonym">Caerostris bankana</name>
    <dbReference type="NCBI Taxonomy" id="172846"/>
    <lineage>
        <taxon>Eukaryota</taxon>
        <taxon>Metazoa</taxon>
        <taxon>Ecdysozoa</taxon>
        <taxon>Arthropoda</taxon>
        <taxon>Chelicerata</taxon>
        <taxon>Arachnida</taxon>
        <taxon>Araneae</taxon>
        <taxon>Araneomorphae</taxon>
        <taxon>Entelegynae</taxon>
        <taxon>Araneoidea</taxon>
        <taxon>Araneidae</taxon>
        <taxon>Caerostris</taxon>
    </lineage>
</organism>
<sequence>MLQQQSHPSFEIRVTPDREESPSHFSKPNFYQETLLNSPSPKKRQQQPIAEASNPFHAISSIESSQESSSLYIYDDDEFVEIVVPPIKQEPPDDYSWNNMHRQPEEDIKPFNDNSLPDLILQMMLSLMKLHNLVKWILPLIHQRKNALAAVTPSSPTNNEGIEIQIKKEELDVEEKAESQSKVKSLWYSSEEDDDDDYNDPLTNVLKKIQQAPLPKPVVQEPKPKVDLLEIVKKIGLNAPVKSEEPSNIQTQQQEPKNPPGSFWENLFGGIPHKPVPINNSNPPPSEPKRRTLLPNPVPVTKAEPIVVKDPRLKNRDPRKLANIPISASKVTTFDKSNENNISSSIVTQSAIIPKSESGLAIEPSNDSFIPYRLLPPKPPSKKKSNKVKPAPVVVYDPRNMRRDSRSDSGSDTPPHLTIVDGSSTPPREENPLLF</sequence>
<dbReference type="GO" id="GO:0003964">
    <property type="term" value="F:RNA-directed DNA polymerase activity"/>
    <property type="evidence" value="ECO:0007669"/>
    <property type="project" value="UniProtKB-KW"/>
</dbReference>
<keyword evidence="2" id="KW-0695">RNA-directed DNA polymerase</keyword>
<reference evidence="2 3" key="1">
    <citation type="submission" date="2021-06" db="EMBL/GenBank/DDBJ databases">
        <title>Caerostris extrusa draft genome.</title>
        <authorList>
            <person name="Kono N."/>
            <person name="Arakawa K."/>
        </authorList>
    </citation>
    <scope>NUCLEOTIDE SEQUENCE [LARGE SCALE GENOMIC DNA]</scope>
</reference>
<keyword evidence="3" id="KW-1185">Reference proteome</keyword>
<feature type="compositionally biased region" description="Basic and acidic residues" evidence="1">
    <location>
        <begin position="307"/>
        <end position="319"/>
    </location>
</feature>
<gene>
    <name evidence="2" type="primary">Tf2-6_178</name>
    <name evidence="2" type="ORF">CEXT_748271</name>
</gene>
<keyword evidence="2" id="KW-0808">Transferase</keyword>
<dbReference type="AlphaFoldDB" id="A0AAV4XAP5"/>
<evidence type="ECO:0000313" key="3">
    <source>
        <dbReference type="Proteomes" id="UP001054945"/>
    </source>
</evidence>
<comment type="caution">
    <text evidence="2">The sequence shown here is derived from an EMBL/GenBank/DDBJ whole genome shotgun (WGS) entry which is preliminary data.</text>
</comment>
<evidence type="ECO:0000256" key="1">
    <source>
        <dbReference type="SAM" id="MobiDB-lite"/>
    </source>
</evidence>
<feature type="compositionally biased region" description="Low complexity" evidence="1">
    <location>
        <begin position="388"/>
        <end position="398"/>
    </location>
</feature>
<feature type="region of interest" description="Disordered" evidence="1">
    <location>
        <begin position="1"/>
        <end position="55"/>
    </location>
</feature>
<feature type="region of interest" description="Disordered" evidence="1">
    <location>
        <begin position="242"/>
        <end position="319"/>
    </location>
</feature>
<name>A0AAV4XAP5_CAEEX</name>
<feature type="region of interest" description="Disordered" evidence="1">
    <location>
        <begin position="363"/>
        <end position="435"/>
    </location>
</feature>
<feature type="compositionally biased region" description="Basic and acidic residues" evidence="1">
    <location>
        <begin position="399"/>
        <end position="409"/>
    </location>
</feature>
<dbReference type="Proteomes" id="UP001054945">
    <property type="component" value="Unassembled WGS sequence"/>
</dbReference>
<keyword evidence="2" id="KW-0548">Nucleotidyltransferase</keyword>
<feature type="compositionally biased region" description="Polar residues" evidence="1">
    <location>
        <begin position="23"/>
        <end position="40"/>
    </location>
</feature>
<proteinExistence type="predicted"/>